<gene>
    <name evidence="1" type="ORF">HG66A1_35820</name>
</gene>
<sequence length="171" mass="18618">MCAISWRSAGHTCGRPHRGAPTPEFPFIRLSRAWRNSSWNRFSPGGRTHGAAPTLTEMGVNCSVCQCCSSCGRARRGQGGLCSDFRGGGDEMWTRSFSIALKVLRVDLKLRGTDRSGSFCSGEDREKSTTIQVNVSDLCAVFRCTHHPPRARSTIAQEYGSGSADQGQSEQ</sequence>
<name>A0A517PQY9_9PLAN</name>
<proteinExistence type="predicted"/>
<evidence type="ECO:0000313" key="1">
    <source>
        <dbReference type="EMBL" id="QDT21779.1"/>
    </source>
</evidence>
<dbReference type="Proteomes" id="UP000320421">
    <property type="component" value="Chromosome"/>
</dbReference>
<accession>A0A517PQY9</accession>
<keyword evidence="2" id="KW-1185">Reference proteome</keyword>
<organism evidence="1 2">
    <name type="scientific">Gimesia chilikensis</name>
    <dbReference type="NCBI Taxonomy" id="2605989"/>
    <lineage>
        <taxon>Bacteria</taxon>
        <taxon>Pseudomonadati</taxon>
        <taxon>Planctomycetota</taxon>
        <taxon>Planctomycetia</taxon>
        <taxon>Planctomycetales</taxon>
        <taxon>Planctomycetaceae</taxon>
        <taxon>Gimesia</taxon>
    </lineage>
</organism>
<dbReference type="EMBL" id="CP036266">
    <property type="protein sequence ID" value="QDT21779.1"/>
    <property type="molecule type" value="Genomic_DNA"/>
</dbReference>
<reference evidence="1 2" key="1">
    <citation type="submission" date="2019-02" db="EMBL/GenBank/DDBJ databases">
        <title>Deep-cultivation of Planctomycetes and their phenomic and genomic characterization uncovers novel biology.</title>
        <authorList>
            <person name="Wiegand S."/>
            <person name="Jogler M."/>
            <person name="Boedeker C."/>
            <person name="Pinto D."/>
            <person name="Vollmers J."/>
            <person name="Rivas-Marin E."/>
            <person name="Kohn T."/>
            <person name="Peeters S.H."/>
            <person name="Heuer A."/>
            <person name="Rast P."/>
            <person name="Oberbeckmann S."/>
            <person name="Bunk B."/>
            <person name="Jeske O."/>
            <person name="Meyerdierks A."/>
            <person name="Storesund J.E."/>
            <person name="Kallscheuer N."/>
            <person name="Luecker S."/>
            <person name="Lage O.M."/>
            <person name="Pohl T."/>
            <person name="Merkel B.J."/>
            <person name="Hornburger P."/>
            <person name="Mueller R.-W."/>
            <person name="Bruemmer F."/>
            <person name="Labrenz M."/>
            <person name="Spormann A.M."/>
            <person name="Op den Camp H."/>
            <person name="Overmann J."/>
            <person name="Amann R."/>
            <person name="Jetten M.S.M."/>
            <person name="Mascher T."/>
            <person name="Medema M.H."/>
            <person name="Devos D.P."/>
            <person name="Kaster A.-K."/>
            <person name="Ovreas L."/>
            <person name="Rohde M."/>
            <person name="Galperin M.Y."/>
            <person name="Jogler C."/>
        </authorList>
    </citation>
    <scope>NUCLEOTIDE SEQUENCE [LARGE SCALE GENOMIC DNA]</scope>
    <source>
        <strain evidence="1 2">HG66A1</strain>
    </source>
</reference>
<evidence type="ECO:0000313" key="2">
    <source>
        <dbReference type="Proteomes" id="UP000320421"/>
    </source>
</evidence>
<dbReference type="AlphaFoldDB" id="A0A517PQY9"/>
<protein>
    <submittedName>
        <fullName evidence="1">Uncharacterized protein</fullName>
    </submittedName>
</protein>